<dbReference type="EMBL" id="GIKN01002107">
    <property type="protein sequence ID" value="NIE44380.1"/>
    <property type="molecule type" value="Transcribed_RNA"/>
</dbReference>
<keyword evidence="1" id="KW-0732">Signal</keyword>
<name>A0A6G5A2J5_RHIMP</name>
<feature type="signal peptide" evidence="1">
    <location>
        <begin position="1"/>
        <end position="19"/>
    </location>
</feature>
<feature type="chain" id="PRO_5026110339" evidence="1">
    <location>
        <begin position="20"/>
        <end position="184"/>
    </location>
</feature>
<dbReference type="AlphaFoldDB" id="A0A6G5A2J5"/>
<evidence type="ECO:0000256" key="1">
    <source>
        <dbReference type="SAM" id="SignalP"/>
    </source>
</evidence>
<reference evidence="2" key="1">
    <citation type="submission" date="2020-03" db="EMBL/GenBank/DDBJ databases">
        <title>A transcriptome and proteome of the tick Rhipicephalus microplus shaped by the genetic composition of its hosts and developmental stage.</title>
        <authorList>
            <person name="Garcia G.R."/>
            <person name="Ribeiro J.M.C."/>
            <person name="Maruyama S.R."/>
            <person name="Gardinasse L.G."/>
            <person name="Nelson K."/>
            <person name="Ferreira B.R."/>
            <person name="Andrade T.G."/>
            <person name="Santos I.K.F.M."/>
        </authorList>
    </citation>
    <scope>NUCLEOTIDE SEQUENCE</scope>
    <source>
        <strain evidence="2">NSGR</strain>
        <tissue evidence="2">Salivary glands</tissue>
    </source>
</reference>
<proteinExistence type="predicted"/>
<accession>A0A6G5A2J5</accession>
<sequence>MKLHRIGLSVSLLVSLLRAPRESVSLTTFDAGSPSCTPCTYLRATSIVASSSDTYDEGSGILNNRLISVEGQKKAAEALRPLLRTEASVNTFAWSSKFSNKCEWANWYSSETGWSHFLRVPEINRWVGKAHGLCSVVIGNFIVSLELPVMSLNKATILPIRESGHCNSLLRSVLPSGALFIRSI</sequence>
<organism evidence="2">
    <name type="scientific">Rhipicephalus microplus</name>
    <name type="common">Cattle tick</name>
    <name type="synonym">Boophilus microplus</name>
    <dbReference type="NCBI Taxonomy" id="6941"/>
    <lineage>
        <taxon>Eukaryota</taxon>
        <taxon>Metazoa</taxon>
        <taxon>Ecdysozoa</taxon>
        <taxon>Arthropoda</taxon>
        <taxon>Chelicerata</taxon>
        <taxon>Arachnida</taxon>
        <taxon>Acari</taxon>
        <taxon>Parasitiformes</taxon>
        <taxon>Ixodida</taxon>
        <taxon>Ixodoidea</taxon>
        <taxon>Ixodidae</taxon>
        <taxon>Rhipicephalinae</taxon>
        <taxon>Rhipicephalus</taxon>
        <taxon>Boophilus</taxon>
    </lineage>
</organism>
<protein>
    <submittedName>
        <fullName evidence="2">Putative secreted protein</fullName>
    </submittedName>
</protein>
<evidence type="ECO:0000313" key="2">
    <source>
        <dbReference type="EMBL" id="NIE44380.1"/>
    </source>
</evidence>